<dbReference type="OrthoDB" id="64737at2"/>
<gene>
    <name evidence="2" type="ORF">DFR49_3317</name>
</gene>
<evidence type="ECO:0000313" key="2">
    <source>
        <dbReference type="EMBL" id="RIA37432.1"/>
    </source>
</evidence>
<keyword evidence="3" id="KW-1185">Reference proteome</keyword>
<feature type="transmembrane region" description="Helical" evidence="1">
    <location>
        <begin position="87"/>
        <end position="108"/>
    </location>
</feature>
<dbReference type="RefSeq" id="WP_119036746.1">
    <property type="nucleotide sequence ID" value="NZ_QXDC01000004.1"/>
</dbReference>
<evidence type="ECO:0000256" key="1">
    <source>
        <dbReference type="SAM" id="Phobius"/>
    </source>
</evidence>
<feature type="transmembrane region" description="Helical" evidence="1">
    <location>
        <begin position="201"/>
        <end position="219"/>
    </location>
</feature>
<reference evidence="2 3" key="1">
    <citation type="submission" date="2018-08" db="EMBL/GenBank/DDBJ databases">
        <title>Genomic Encyclopedia of Type Strains, Phase IV (KMG-IV): sequencing the most valuable type-strain genomes for metagenomic binning, comparative biology and taxonomic classification.</title>
        <authorList>
            <person name="Goeker M."/>
        </authorList>
    </citation>
    <scope>NUCLEOTIDE SEQUENCE [LARGE SCALE GENOMIC DNA]</scope>
    <source>
        <strain evidence="2 3">DSM 25527</strain>
    </source>
</reference>
<name>A0A397NIS3_9SPHN</name>
<feature type="transmembrane region" description="Helical" evidence="1">
    <location>
        <begin position="114"/>
        <end position="135"/>
    </location>
</feature>
<keyword evidence="1" id="KW-0812">Transmembrane</keyword>
<evidence type="ECO:0000313" key="3">
    <source>
        <dbReference type="Proteomes" id="UP000266568"/>
    </source>
</evidence>
<feature type="transmembrane region" description="Helical" evidence="1">
    <location>
        <begin position="45"/>
        <end position="66"/>
    </location>
</feature>
<comment type="caution">
    <text evidence="2">The sequence shown here is derived from an EMBL/GenBank/DDBJ whole genome shotgun (WGS) entry which is preliminary data.</text>
</comment>
<dbReference type="Proteomes" id="UP000266568">
    <property type="component" value="Unassembled WGS sequence"/>
</dbReference>
<dbReference type="InterPro" id="IPR009781">
    <property type="entry name" value="DUF1345"/>
</dbReference>
<protein>
    <submittedName>
        <fullName evidence="2">Putative membrane protein</fullName>
    </submittedName>
</protein>
<organism evidence="2 3">
    <name type="scientific">Hephaestia caeni</name>
    <dbReference type="NCBI Taxonomy" id="645617"/>
    <lineage>
        <taxon>Bacteria</taxon>
        <taxon>Pseudomonadati</taxon>
        <taxon>Pseudomonadota</taxon>
        <taxon>Alphaproteobacteria</taxon>
        <taxon>Sphingomonadales</taxon>
        <taxon>Sphingomonadaceae</taxon>
        <taxon>Hephaestia</taxon>
    </lineage>
</organism>
<proteinExistence type="predicted"/>
<dbReference type="Pfam" id="PF07077">
    <property type="entry name" value="DUF1345"/>
    <property type="match status" value="1"/>
</dbReference>
<accession>A0A397NIS3</accession>
<sequence>MTAPSDTASEIVIAKRIAPARFFVFGAVFVVAAVAAVMIGVPPRIALLIGFDLAAIVFLAALTPLLNDDAATMRRTAAANDARRGGLLVLTVMLSLVILVAVGTLIAGKSTLDWPAIALIVVTLALAWLFANTVFMLHYAHLYYLEAEGGGDRRGLEVPKTPTPDYWDFLYFSFTLGMTFQTSDIAVTGARIRRVVLIQSMAAFVFNMGIVAFAVNALGGMG</sequence>
<feature type="transmembrane region" description="Helical" evidence="1">
    <location>
        <begin position="20"/>
        <end position="39"/>
    </location>
</feature>
<dbReference type="AlphaFoldDB" id="A0A397NIS3"/>
<keyword evidence="1" id="KW-1133">Transmembrane helix</keyword>
<keyword evidence="1" id="KW-0472">Membrane</keyword>
<dbReference type="EMBL" id="QXDC01000004">
    <property type="protein sequence ID" value="RIA37432.1"/>
    <property type="molecule type" value="Genomic_DNA"/>
</dbReference>